<keyword evidence="2" id="KW-1185">Reference proteome</keyword>
<name>A0A432XCK3_9GAMM</name>
<sequence>MYQPPRFHENIQLGPYRYEFYFNGQSVNLAYRNNTIGTQRRADAGLVFWGDEANVVYHDLELNTEAFALALRVLPVLAHRMAELQPLEFSLTANSPRKIKPYQRFAKRLHRYLCHLYDIELTEQGAHFLLNKKPKAERTNLSLPPVLIR</sequence>
<dbReference type="AlphaFoldDB" id="A0A432XCK3"/>
<organism evidence="1 2">
    <name type="scientific">Pseudidiomarina donghaiensis</name>
    <dbReference type="NCBI Taxonomy" id="519452"/>
    <lineage>
        <taxon>Bacteria</taxon>
        <taxon>Pseudomonadati</taxon>
        <taxon>Pseudomonadota</taxon>
        <taxon>Gammaproteobacteria</taxon>
        <taxon>Alteromonadales</taxon>
        <taxon>Idiomarinaceae</taxon>
        <taxon>Pseudidiomarina</taxon>
    </lineage>
</organism>
<accession>A0A432XCK3</accession>
<dbReference type="Proteomes" id="UP000286985">
    <property type="component" value="Unassembled WGS sequence"/>
</dbReference>
<comment type="caution">
    <text evidence="1">The sequence shown here is derived from an EMBL/GenBank/DDBJ whole genome shotgun (WGS) entry which is preliminary data.</text>
</comment>
<reference evidence="2" key="1">
    <citation type="journal article" date="2018" name="Front. Microbiol.">
        <title>Genome-Based Analysis Reveals the Taxonomy and Diversity of the Family Idiomarinaceae.</title>
        <authorList>
            <person name="Liu Y."/>
            <person name="Lai Q."/>
            <person name="Shao Z."/>
        </authorList>
    </citation>
    <scope>NUCLEOTIDE SEQUENCE [LARGE SCALE GENOMIC DNA]</scope>
    <source>
        <strain evidence="2">908033</strain>
    </source>
</reference>
<dbReference type="RefSeq" id="WP_092841860.1">
    <property type="nucleotide sequence ID" value="NZ_FPCF01000008.1"/>
</dbReference>
<proteinExistence type="predicted"/>
<gene>
    <name evidence="1" type="ORF">CWE24_11140</name>
</gene>
<evidence type="ECO:0000313" key="2">
    <source>
        <dbReference type="Proteomes" id="UP000286985"/>
    </source>
</evidence>
<protein>
    <submittedName>
        <fullName evidence="1">Uncharacterized protein</fullName>
    </submittedName>
</protein>
<dbReference type="STRING" id="519452.SAMN04488139_2443"/>
<dbReference type="EMBL" id="PIPU01000007">
    <property type="protein sequence ID" value="RUO46463.1"/>
    <property type="molecule type" value="Genomic_DNA"/>
</dbReference>
<evidence type="ECO:0000313" key="1">
    <source>
        <dbReference type="EMBL" id="RUO46463.1"/>
    </source>
</evidence>